<dbReference type="EMBL" id="CAAE01015008">
    <property type="protein sequence ID" value="CAG09726.1"/>
    <property type="molecule type" value="Genomic_DNA"/>
</dbReference>
<accession>Q4RPF6</accession>
<dbReference type="AlphaFoldDB" id="Q4RPF6"/>
<reference evidence="2" key="1">
    <citation type="journal article" date="2004" name="Nature">
        <title>Genome duplication in the teleost fish Tetraodon nigroviridis reveals the early vertebrate proto-karyotype.</title>
        <authorList>
            <person name="Jaillon O."/>
            <person name="Aury J.-M."/>
            <person name="Brunet F."/>
            <person name="Petit J.-L."/>
            <person name="Stange-Thomann N."/>
            <person name="Mauceli E."/>
            <person name="Bouneau L."/>
            <person name="Fischer C."/>
            <person name="Ozouf-Costaz C."/>
            <person name="Bernot A."/>
            <person name="Nicaud S."/>
            <person name="Jaffe D."/>
            <person name="Fisher S."/>
            <person name="Lutfalla G."/>
            <person name="Dossat C."/>
            <person name="Segurens B."/>
            <person name="Dasilva C."/>
            <person name="Salanoubat M."/>
            <person name="Levy M."/>
            <person name="Boudet N."/>
            <person name="Castellano S."/>
            <person name="Anthouard V."/>
            <person name="Jubin C."/>
            <person name="Castelli V."/>
            <person name="Katinka M."/>
            <person name="Vacherie B."/>
            <person name="Biemont C."/>
            <person name="Skalli Z."/>
            <person name="Cattolico L."/>
            <person name="Poulain J."/>
            <person name="De Berardinis V."/>
            <person name="Cruaud C."/>
            <person name="Duprat S."/>
            <person name="Brottier P."/>
            <person name="Coutanceau J.-P."/>
            <person name="Gouzy J."/>
            <person name="Parra G."/>
            <person name="Lardier G."/>
            <person name="Chapple C."/>
            <person name="McKernan K.J."/>
            <person name="McEwan P."/>
            <person name="Bosak S."/>
            <person name="Kellis M."/>
            <person name="Volff J.-N."/>
            <person name="Guigo R."/>
            <person name="Zody M.C."/>
            <person name="Mesirov J."/>
            <person name="Lindblad-Toh K."/>
            <person name="Birren B."/>
            <person name="Nusbaum C."/>
            <person name="Kahn D."/>
            <person name="Robinson-Rechavi M."/>
            <person name="Laudet V."/>
            <person name="Schachter V."/>
            <person name="Quetier F."/>
            <person name="Saurin W."/>
            <person name="Scarpelli C."/>
            <person name="Wincker P."/>
            <person name="Lander E.S."/>
            <person name="Weissenbach J."/>
            <person name="Roest Crollius H."/>
        </authorList>
    </citation>
    <scope>NUCLEOTIDE SEQUENCE [LARGE SCALE GENOMIC DNA]</scope>
</reference>
<name>Q4RPF6_TETNG</name>
<comment type="caution">
    <text evidence="2">The sequence shown here is derived from an EMBL/GenBank/DDBJ whole genome shotgun (WGS) entry which is preliminary data.</text>
</comment>
<dbReference type="KEGG" id="tng:GSTEN00031124G001"/>
<evidence type="ECO:0000313" key="2">
    <source>
        <dbReference type="EMBL" id="CAG09726.1"/>
    </source>
</evidence>
<organism evidence="2">
    <name type="scientific">Tetraodon nigroviridis</name>
    <name type="common">Spotted green pufferfish</name>
    <name type="synonym">Chelonodon nigroviridis</name>
    <dbReference type="NCBI Taxonomy" id="99883"/>
    <lineage>
        <taxon>Eukaryota</taxon>
        <taxon>Metazoa</taxon>
        <taxon>Chordata</taxon>
        <taxon>Craniata</taxon>
        <taxon>Vertebrata</taxon>
        <taxon>Euteleostomi</taxon>
        <taxon>Actinopterygii</taxon>
        <taxon>Neopterygii</taxon>
        <taxon>Teleostei</taxon>
        <taxon>Neoteleostei</taxon>
        <taxon>Acanthomorphata</taxon>
        <taxon>Eupercaria</taxon>
        <taxon>Tetraodontiformes</taxon>
        <taxon>Tetradontoidea</taxon>
        <taxon>Tetraodontidae</taxon>
        <taxon>Tetraodon</taxon>
    </lineage>
</organism>
<gene>
    <name evidence="2" type="ORF">GSTENG00031124001</name>
</gene>
<sequence>MSECTQKILLKDSSCTDCRQAASAAHQKHCADVVDQERRTGVTEIGTPPPAAKTCQAGASQSRGVRGHQLESHPRPGEPAAQLATGSGMSDFLHGVTAVCTEVSATSRYVQPFSV</sequence>
<feature type="region of interest" description="Disordered" evidence="1">
    <location>
        <begin position="42"/>
        <end position="86"/>
    </location>
</feature>
<reference evidence="2" key="2">
    <citation type="submission" date="2004-02" db="EMBL/GenBank/DDBJ databases">
        <authorList>
            <consortium name="Genoscope"/>
            <consortium name="Whitehead Institute Centre for Genome Research"/>
        </authorList>
    </citation>
    <scope>NUCLEOTIDE SEQUENCE</scope>
</reference>
<protein>
    <submittedName>
        <fullName evidence="2">(spotted green pufferfish) hypothetical protein</fullName>
    </submittedName>
</protein>
<proteinExistence type="predicted"/>
<evidence type="ECO:0000256" key="1">
    <source>
        <dbReference type="SAM" id="MobiDB-lite"/>
    </source>
</evidence>